<dbReference type="OrthoDB" id="9796962at2"/>
<dbReference type="AlphaFoldDB" id="A0A2R5F508"/>
<dbReference type="PANTHER" id="PTHR36302">
    <property type="entry name" value="BLR7088 PROTEIN"/>
    <property type="match status" value="1"/>
</dbReference>
<evidence type="ECO:0000313" key="2">
    <source>
        <dbReference type="EMBL" id="GBG13275.1"/>
    </source>
</evidence>
<dbReference type="Proteomes" id="UP000245081">
    <property type="component" value="Unassembled WGS sequence"/>
</dbReference>
<dbReference type="Pfam" id="PF04314">
    <property type="entry name" value="PCuAC"/>
    <property type="match status" value="1"/>
</dbReference>
<gene>
    <name evidence="2" type="primary">pccA</name>
    <name evidence="2" type="ORF">NMK_0820</name>
</gene>
<dbReference type="PANTHER" id="PTHR36302:SF1">
    <property type="entry name" value="COPPER CHAPERONE PCU(A)C"/>
    <property type="match status" value="1"/>
</dbReference>
<proteinExistence type="predicted"/>
<evidence type="ECO:0000256" key="1">
    <source>
        <dbReference type="SAM" id="SignalP"/>
    </source>
</evidence>
<keyword evidence="1" id="KW-0732">Signal</keyword>
<dbReference type="InterPro" id="IPR058248">
    <property type="entry name" value="Lxx211020-like"/>
</dbReference>
<dbReference type="Gene3D" id="2.60.40.1890">
    <property type="entry name" value="PCu(A)C copper chaperone"/>
    <property type="match status" value="1"/>
</dbReference>
<reference evidence="2 3" key="1">
    <citation type="journal article" date="2018" name="Environ. Microbiol.">
        <title>Isolation and genomic characterization of Novimethylophilus kurashikiensis gen. nov. sp. nov., a new lanthanide-dependent methylotrophic species of Methylophilaceae.</title>
        <authorList>
            <person name="Lv H."/>
            <person name="Sahin N."/>
            <person name="Tani A."/>
        </authorList>
    </citation>
    <scope>NUCLEOTIDE SEQUENCE [LARGE SCALE GENOMIC DNA]</scope>
    <source>
        <strain evidence="2 3">La2-4</strain>
    </source>
</reference>
<accession>A0A2R5F508</accession>
<sequence>MNKALLALLLLAISQAVHAGVTVANAWARATVPGQDVGAAYMTLTSDKAAKLVGIKTSVADSVEIHEMSMKNGVMKMRMKDILDLPAGTAVKLEPSGFHFMLFDLKKPLKAGENIELTLSIKDSQGKLNTQNVRVPVKAE</sequence>
<feature type="chain" id="PRO_5015348401" evidence="1">
    <location>
        <begin position="20"/>
        <end position="140"/>
    </location>
</feature>
<comment type="caution">
    <text evidence="2">The sequence shown here is derived from an EMBL/GenBank/DDBJ whole genome shotgun (WGS) entry which is preliminary data.</text>
</comment>
<dbReference type="EMBL" id="BDOQ01000003">
    <property type="protein sequence ID" value="GBG13275.1"/>
    <property type="molecule type" value="Genomic_DNA"/>
</dbReference>
<keyword evidence="3" id="KW-1185">Reference proteome</keyword>
<name>A0A2R5F508_9PROT</name>
<dbReference type="InterPro" id="IPR007410">
    <property type="entry name" value="LpqE-like"/>
</dbReference>
<evidence type="ECO:0000313" key="3">
    <source>
        <dbReference type="Proteomes" id="UP000245081"/>
    </source>
</evidence>
<organism evidence="2 3">
    <name type="scientific">Novimethylophilus kurashikiensis</name>
    <dbReference type="NCBI Taxonomy" id="1825523"/>
    <lineage>
        <taxon>Bacteria</taxon>
        <taxon>Pseudomonadati</taxon>
        <taxon>Pseudomonadota</taxon>
        <taxon>Betaproteobacteria</taxon>
        <taxon>Nitrosomonadales</taxon>
        <taxon>Methylophilaceae</taxon>
        <taxon>Novimethylophilus</taxon>
    </lineage>
</organism>
<dbReference type="SUPFAM" id="SSF110087">
    <property type="entry name" value="DR1885-like metal-binding protein"/>
    <property type="match status" value="1"/>
</dbReference>
<feature type="signal peptide" evidence="1">
    <location>
        <begin position="1"/>
        <end position="19"/>
    </location>
</feature>
<dbReference type="RefSeq" id="WP_109014497.1">
    <property type="nucleotide sequence ID" value="NZ_BDOQ01000003.1"/>
</dbReference>
<dbReference type="InterPro" id="IPR036182">
    <property type="entry name" value="PCuAC_sf"/>
</dbReference>
<protein>
    <submittedName>
        <fullName evidence="2">Periplasmic copper chaperone A</fullName>
    </submittedName>
</protein>